<feature type="signal peptide" evidence="1">
    <location>
        <begin position="1"/>
        <end position="19"/>
    </location>
</feature>
<evidence type="ECO:0000256" key="1">
    <source>
        <dbReference type="SAM" id="SignalP"/>
    </source>
</evidence>
<sequence length="78" mass="8811">MGSCRLCLLCCGNIMYASSEQSQVLSRCQDSQDTISLILMERSRFWLYSFHPELNGLFVVASSVITCQIHSAHGRHIM</sequence>
<dbReference type="Proteomes" id="UP000824782">
    <property type="component" value="Unassembled WGS sequence"/>
</dbReference>
<name>A0AAV7BC83_ENGPU</name>
<keyword evidence="3" id="KW-1185">Reference proteome</keyword>
<gene>
    <name evidence="2" type="ORF">GDO81_011128</name>
</gene>
<comment type="caution">
    <text evidence="2">The sequence shown here is derived from an EMBL/GenBank/DDBJ whole genome shotgun (WGS) entry which is preliminary data.</text>
</comment>
<dbReference type="AlphaFoldDB" id="A0AAV7BC83"/>
<feature type="chain" id="PRO_5044012066" description="Secreted protein" evidence="1">
    <location>
        <begin position="20"/>
        <end position="78"/>
    </location>
</feature>
<organism evidence="2 3">
    <name type="scientific">Engystomops pustulosus</name>
    <name type="common">Tungara frog</name>
    <name type="synonym">Physalaemus pustulosus</name>
    <dbReference type="NCBI Taxonomy" id="76066"/>
    <lineage>
        <taxon>Eukaryota</taxon>
        <taxon>Metazoa</taxon>
        <taxon>Chordata</taxon>
        <taxon>Craniata</taxon>
        <taxon>Vertebrata</taxon>
        <taxon>Euteleostomi</taxon>
        <taxon>Amphibia</taxon>
        <taxon>Batrachia</taxon>
        <taxon>Anura</taxon>
        <taxon>Neobatrachia</taxon>
        <taxon>Hyloidea</taxon>
        <taxon>Leptodactylidae</taxon>
        <taxon>Leiuperinae</taxon>
        <taxon>Engystomops</taxon>
    </lineage>
</organism>
<protein>
    <recommendedName>
        <fullName evidence="4">Secreted protein</fullName>
    </recommendedName>
</protein>
<accession>A0AAV7BC83</accession>
<reference evidence="2" key="1">
    <citation type="thesis" date="2020" institute="ProQuest LLC" country="789 East Eisenhower Parkway, Ann Arbor, MI, USA">
        <title>Comparative Genomics and Chromosome Evolution.</title>
        <authorList>
            <person name="Mudd A.B."/>
        </authorList>
    </citation>
    <scope>NUCLEOTIDE SEQUENCE</scope>
    <source>
        <strain evidence="2">237g6f4</strain>
        <tissue evidence="2">Blood</tissue>
    </source>
</reference>
<evidence type="ECO:0000313" key="3">
    <source>
        <dbReference type="Proteomes" id="UP000824782"/>
    </source>
</evidence>
<proteinExistence type="predicted"/>
<dbReference type="EMBL" id="WNYA01000005">
    <property type="protein sequence ID" value="KAG8570168.1"/>
    <property type="molecule type" value="Genomic_DNA"/>
</dbReference>
<evidence type="ECO:0008006" key="4">
    <source>
        <dbReference type="Google" id="ProtNLM"/>
    </source>
</evidence>
<keyword evidence="1" id="KW-0732">Signal</keyword>
<evidence type="ECO:0000313" key="2">
    <source>
        <dbReference type="EMBL" id="KAG8570168.1"/>
    </source>
</evidence>